<accession>A0A8H6SFY9</accession>
<dbReference type="RefSeq" id="XP_037218268.1">
    <property type="nucleotide sequence ID" value="XM_037365026.1"/>
</dbReference>
<evidence type="ECO:0000256" key="1">
    <source>
        <dbReference type="SAM" id="SignalP"/>
    </source>
</evidence>
<keyword evidence="1" id="KW-0732">Signal</keyword>
<proteinExistence type="predicted"/>
<dbReference type="EMBL" id="JACAZF010000007">
    <property type="protein sequence ID" value="KAF7298880.1"/>
    <property type="molecule type" value="Genomic_DNA"/>
</dbReference>
<comment type="caution">
    <text evidence="2">The sequence shown here is derived from an EMBL/GenBank/DDBJ whole genome shotgun (WGS) entry which is preliminary data.</text>
</comment>
<dbReference type="OrthoDB" id="3199367at2759"/>
<organism evidence="2 3">
    <name type="scientific">Mycena indigotica</name>
    <dbReference type="NCBI Taxonomy" id="2126181"/>
    <lineage>
        <taxon>Eukaryota</taxon>
        <taxon>Fungi</taxon>
        <taxon>Dikarya</taxon>
        <taxon>Basidiomycota</taxon>
        <taxon>Agaricomycotina</taxon>
        <taxon>Agaricomycetes</taxon>
        <taxon>Agaricomycetidae</taxon>
        <taxon>Agaricales</taxon>
        <taxon>Marasmiineae</taxon>
        <taxon>Mycenaceae</taxon>
        <taxon>Mycena</taxon>
    </lineage>
</organism>
<protein>
    <submittedName>
        <fullName evidence="2">Uncharacterized protein</fullName>
    </submittedName>
</protein>
<dbReference type="GeneID" id="59347542"/>
<dbReference type="AlphaFoldDB" id="A0A8H6SFY9"/>
<sequence>MMLFTTLLSLFVTSTLCAPTLGPQELIVIDPEITSPKSGDIWKAGTTQLVTWKTDSIPPGSANTTGLLLLGHPSTIHQDGKDYPSENLDIKHPLASGFYLTDGNVTVVVPNWIRPRTNYMVVLFGDSGNTSPLFTITHGSQTHTT</sequence>
<reference evidence="2" key="1">
    <citation type="submission" date="2020-05" db="EMBL/GenBank/DDBJ databases">
        <title>Mycena genomes resolve the evolution of fungal bioluminescence.</title>
        <authorList>
            <person name="Tsai I.J."/>
        </authorList>
    </citation>
    <scope>NUCLEOTIDE SEQUENCE</scope>
    <source>
        <strain evidence="2">171206Taipei</strain>
    </source>
</reference>
<gene>
    <name evidence="2" type="ORF">MIND_00836000</name>
</gene>
<feature type="signal peptide" evidence="1">
    <location>
        <begin position="1"/>
        <end position="17"/>
    </location>
</feature>
<name>A0A8H6SFY9_9AGAR</name>
<feature type="chain" id="PRO_5034233681" evidence="1">
    <location>
        <begin position="18"/>
        <end position="145"/>
    </location>
</feature>
<keyword evidence="3" id="KW-1185">Reference proteome</keyword>
<evidence type="ECO:0000313" key="2">
    <source>
        <dbReference type="EMBL" id="KAF7298880.1"/>
    </source>
</evidence>
<evidence type="ECO:0000313" key="3">
    <source>
        <dbReference type="Proteomes" id="UP000636479"/>
    </source>
</evidence>
<dbReference type="Proteomes" id="UP000636479">
    <property type="component" value="Unassembled WGS sequence"/>
</dbReference>